<comment type="caution">
    <text evidence="1">The sequence shown here is derived from an EMBL/GenBank/DDBJ whole genome shotgun (WGS) entry which is preliminary data.</text>
</comment>
<dbReference type="RefSeq" id="WP_343912408.1">
    <property type="nucleotide sequence ID" value="NZ_BAAAGE010000002.1"/>
</dbReference>
<accession>A0ABN1IU05</accession>
<protein>
    <submittedName>
        <fullName evidence="1">Uncharacterized protein</fullName>
    </submittedName>
</protein>
<organism evidence="1 2">
    <name type="scientific">Aquimarina litoralis</name>
    <dbReference type="NCBI Taxonomy" id="584605"/>
    <lineage>
        <taxon>Bacteria</taxon>
        <taxon>Pseudomonadati</taxon>
        <taxon>Bacteroidota</taxon>
        <taxon>Flavobacteriia</taxon>
        <taxon>Flavobacteriales</taxon>
        <taxon>Flavobacteriaceae</taxon>
        <taxon>Aquimarina</taxon>
    </lineage>
</organism>
<gene>
    <name evidence="1" type="ORF">GCM10009430_22500</name>
</gene>
<evidence type="ECO:0000313" key="1">
    <source>
        <dbReference type="EMBL" id="GAA0721339.1"/>
    </source>
</evidence>
<dbReference type="InterPro" id="IPR019658">
    <property type="entry name" value="DUF2515"/>
</dbReference>
<reference evidence="1 2" key="1">
    <citation type="journal article" date="2019" name="Int. J. Syst. Evol. Microbiol.">
        <title>The Global Catalogue of Microorganisms (GCM) 10K type strain sequencing project: providing services to taxonomists for standard genome sequencing and annotation.</title>
        <authorList>
            <consortium name="The Broad Institute Genomics Platform"/>
            <consortium name="The Broad Institute Genome Sequencing Center for Infectious Disease"/>
            <person name="Wu L."/>
            <person name="Ma J."/>
        </authorList>
    </citation>
    <scope>NUCLEOTIDE SEQUENCE [LARGE SCALE GENOMIC DNA]</scope>
    <source>
        <strain evidence="1 2">JCM 15974</strain>
    </source>
</reference>
<keyword evidence="2" id="KW-1185">Reference proteome</keyword>
<sequence>MRLKYHFNLPPESDVILRNRTITTYYAQLYQREPSLYKWAGMAAFASFHIGEKLKIWDWEATPIKTLSETCKKKNKSLEDDFQIIRIINNKIFSEIGTALLTFSQMEYQVFRNQLILERKNELIIAAFDKLQEARIKMQNDTVDQETYDLVWEANLQILWHEQYKVVQPLFDKLSLVFSGAMSIIASFDYRIHHKQTNWRLASRFILFMFSKGFKVLLHNGILPDVTNIKHRWFWISSDLFVKWKSAESNKQLITEEMQILSSLELRKLDILTHIHQKNT</sequence>
<proteinExistence type="predicted"/>
<dbReference type="Pfam" id="PF10720">
    <property type="entry name" value="DUF2515"/>
    <property type="match status" value="1"/>
</dbReference>
<evidence type="ECO:0000313" key="2">
    <source>
        <dbReference type="Proteomes" id="UP001501758"/>
    </source>
</evidence>
<name>A0ABN1IU05_9FLAO</name>
<dbReference type="EMBL" id="BAAAGE010000002">
    <property type="protein sequence ID" value="GAA0721339.1"/>
    <property type="molecule type" value="Genomic_DNA"/>
</dbReference>
<dbReference type="Proteomes" id="UP001501758">
    <property type="component" value="Unassembled WGS sequence"/>
</dbReference>